<evidence type="ECO:0000259" key="1">
    <source>
        <dbReference type="PROSITE" id="PS51387"/>
    </source>
</evidence>
<keyword evidence="3" id="KW-1185">Reference proteome</keyword>
<proteinExistence type="predicted"/>
<protein>
    <submittedName>
        <fullName evidence="2">FAD-binding oxidoreductase</fullName>
    </submittedName>
</protein>
<dbReference type="InterPro" id="IPR036318">
    <property type="entry name" value="FAD-bd_PCMH-like_sf"/>
</dbReference>
<reference evidence="2" key="1">
    <citation type="submission" date="2021-03" db="EMBL/GenBank/DDBJ databases">
        <authorList>
            <person name="Wang G."/>
        </authorList>
    </citation>
    <scope>NUCLEOTIDE SEQUENCE</scope>
    <source>
        <strain evidence="2">KCTC 12899</strain>
    </source>
</reference>
<dbReference type="RefSeq" id="WP_207859474.1">
    <property type="nucleotide sequence ID" value="NZ_JAFREP010000013.1"/>
</dbReference>
<dbReference type="AlphaFoldDB" id="A0A8J7Q2Z0"/>
<dbReference type="InterPro" id="IPR006094">
    <property type="entry name" value="Oxid_FAD_bind_N"/>
</dbReference>
<dbReference type="EMBL" id="JAFREP010000013">
    <property type="protein sequence ID" value="MBO1319567.1"/>
    <property type="molecule type" value="Genomic_DNA"/>
</dbReference>
<dbReference type="InterPro" id="IPR016169">
    <property type="entry name" value="FAD-bd_PCMH_sub2"/>
</dbReference>
<name>A0A8J7Q2Z0_9BACT</name>
<dbReference type="Gene3D" id="3.30.465.10">
    <property type="match status" value="1"/>
</dbReference>
<accession>A0A8J7Q2Z0</accession>
<dbReference type="SUPFAM" id="SSF56176">
    <property type="entry name" value="FAD-binding/transporter-associated domain-like"/>
    <property type="match status" value="1"/>
</dbReference>
<organism evidence="2 3">
    <name type="scientific">Acanthopleuribacter pedis</name>
    <dbReference type="NCBI Taxonomy" id="442870"/>
    <lineage>
        <taxon>Bacteria</taxon>
        <taxon>Pseudomonadati</taxon>
        <taxon>Acidobacteriota</taxon>
        <taxon>Holophagae</taxon>
        <taxon>Acanthopleuribacterales</taxon>
        <taxon>Acanthopleuribacteraceae</taxon>
        <taxon>Acanthopleuribacter</taxon>
    </lineage>
</organism>
<dbReference type="Proteomes" id="UP000664417">
    <property type="component" value="Unassembled WGS sequence"/>
</dbReference>
<evidence type="ECO:0000313" key="2">
    <source>
        <dbReference type="EMBL" id="MBO1319567.1"/>
    </source>
</evidence>
<evidence type="ECO:0000313" key="3">
    <source>
        <dbReference type="Proteomes" id="UP000664417"/>
    </source>
</evidence>
<gene>
    <name evidence="2" type="ORF">J3U88_13915</name>
</gene>
<dbReference type="PANTHER" id="PTHR11748">
    <property type="entry name" value="D-LACTATE DEHYDROGENASE"/>
    <property type="match status" value="1"/>
</dbReference>
<comment type="caution">
    <text evidence="2">The sequence shown here is derived from an EMBL/GenBank/DDBJ whole genome shotgun (WGS) entry which is preliminary data.</text>
</comment>
<sequence>MSDARVFAPADTGSLLAWLRAGYAAKRPFWIAGQGDPHPDPAALQLDLSAFNQTLFFDPDDMVVGVGVGKKHLALQKELAAEGMGLPVNPWFDDDTVGSLVAKNRFGPERLYRGGVRDWVIGMTYATVDGRLIEVGGRVVKNVTGYDLARFMVGNRGELAVLLSVNFKLMPLPHQPEALLFRGPAEAWPRAVAALIKAHIPLDWAQVRLAAGTVRLGVGISGGTARRRSLKVSLEETTGAAWSAPEQSPDESLFHRLADGPALAGLTGAAPVHAYGRLATSVLLQQENYRQDCQVIHPIGADIHRFVANPSVLSANEPEAGVSWVLEQAPPDCAIRRLPAKTPEAVLHQKLKASFDPCGCLPSHFHGG</sequence>
<dbReference type="GO" id="GO:0071949">
    <property type="term" value="F:FAD binding"/>
    <property type="evidence" value="ECO:0007669"/>
    <property type="project" value="InterPro"/>
</dbReference>
<dbReference type="Pfam" id="PF01565">
    <property type="entry name" value="FAD_binding_4"/>
    <property type="match status" value="1"/>
</dbReference>
<dbReference type="InterPro" id="IPR016166">
    <property type="entry name" value="FAD-bd_PCMH"/>
</dbReference>
<dbReference type="PANTHER" id="PTHR11748:SF103">
    <property type="entry name" value="GLYCOLATE OXIDASE SUBUNIT GLCE"/>
    <property type="match status" value="1"/>
</dbReference>
<feature type="domain" description="FAD-binding PCMH-type" evidence="1">
    <location>
        <begin position="1"/>
        <end position="172"/>
    </location>
</feature>
<dbReference type="PROSITE" id="PS51387">
    <property type="entry name" value="FAD_PCMH"/>
    <property type="match status" value="1"/>
</dbReference>